<gene>
    <name evidence="2" type="ORF">CBF30_11685</name>
</gene>
<dbReference type="Proteomes" id="UP000288669">
    <property type="component" value="Unassembled WGS sequence"/>
</dbReference>
<sequence length="77" mass="9070">MTFEEILPEIKKGKKAVRSNWEGTELFVLKVDQTSFMEDVLNPYFLIKTEDEAYSMWTPNVCDVLAEDWVLVEDQEH</sequence>
<name>A0A430AES9_9ENTE</name>
<accession>A0A430AES9</accession>
<dbReference type="AlphaFoldDB" id="A0A430AES9"/>
<dbReference type="InterPro" id="IPR021361">
    <property type="entry name" value="Tad2-like_dom"/>
</dbReference>
<dbReference type="RefSeq" id="WP_126827087.1">
    <property type="nucleotide sequence ID" value="NZ_JBHLWU010000004.1"/>
</dbReference>
<feature type="domain" description="Thoeris anti-defense 2-like" evidence="1">
    <location>
        <begin position="1"/>
        <end position="72"/>
    </location>
</feature>
<dbReference type="OrthoDB" id="9806476at2"/>
<evidence type="ECO:0000313" key="2">
    <source>
        <dbReference type="EMBL" id="RSU05965.1"/>
    </source>
</evidence>
<proteinExistence type="predicted"/>
<dbReference type="EMBL" id="NGJZ01000005">
    <property type="protein sequence ID" value="RSU05965.1"/>
    <property type="molecule type" value="Genomic_DNA"/>
</dbReference>
<protein>
    <recommendedName>
        <fullName evidence="1">Thoeris anti-defense 2-like domain-containing protein</fullName>
    </recommendedName>
</protein>
<keyword evidence="3" id="KW-1185">Reference proteome</keyword>
<comment type="caution">
    <text evidence="2">The sequence shown here is derived from an EMBL/GenBank/DDBJ whole genome shotgun (WGS) entry which is preliminary data.</text>
</comment>
<dbReference type="Pfam" id="PF11195">
    <property type="entry name" value="Tad2-like"/>
    <property type="match status" value="1"/>
</dbReference>
<organism evidence="2 3">
    <name type="scientific">Vagococcus entomophilus</name>
    <dbReference type="NCBI Taxonomy" id="1160095"/>
    <lineage>
        <taxon>Bacteria</taxon>
        <taxon>Bacillati</taxon>
        <taxon>Bacillota</taxon>
        <taxon>Bacilli</taxon>
        <taxon>Lactobacillales</taxon>
        <taxon>Enterococcaceae</taxon>
        <taxon>Vagococcus</taxon>
    </lineage>
</organism>
<evidence type="ECO:0000313" key="3">
    <source>
        <dbReference type="Proteomes" id="UP000288669"/>
    </source>
</evidence>
<evidence type="ECO:0000259" key="1">
    <source>
        <dbReference type="Pfam" id="PF11195"/>
    </source>
</evidence>
<reference evidence="2 3" key="1">
    <citation type="submission" date="2017-05" db="EMBL/GenBank/DDBJ databases">
        <title>Vagococcus spp. assemblies.</title>
        <authorList>
            <person name="Gulvik C.A."/>
        </authorList>
    </citation>
    <scope>NUCLEOTIDE SEQUENCE [LARGE SCALE GENOMIC DNA]</scope>
    <source>
        <strain evidence="2 3">DSM 24756</strain>
    </source>
</reference>